<keyword evidence="4" id="KW-1185">Reference proteome</keyword>
<dbReference type="EMBL" id="FNNG01000009">
    <property type="protein sequence ID" value="SDX32044.1"/>
    <property type="molecule type" value="Genomic_DNA"/>
</dbReference>
<feature type="domain" description="GerMN" evidence="2">
    <location>
        <begin position="92"/>
        <end position="177"/>
    </location>
</feature>
<keyword evidence="1" id="KW-0732">Signal</keyword>
<protein>
    <submittedName>
        <fullName evidence="3">Sporulation and spore germination</fullName>
    </submittedName>
</protein>
<evidence type="ECO:0000313" key="4">
    <source>
        <dbReference type="Proteomes" id="UP000198828"/>
    </source>
</evidence>
<feature type="chain" id="PRO_5039398880" evidence="1">
    <location>
        <begin position="22"/>
        <end position="188"/>
    </location>
</feature>
<dbReference type="OrthoDB" id="1954033at2"/>
<dbReference type="RefSeq" id="WP_093753482.1">
    <property type="nucleotide sequence ID" value="NZ_BSYN01000008.1"/>
</dbReference>
<proteinExistence type="predicted"/>
<reference evidence="3 4" key="1">
    <citation type="submission" date="2016-10" db="EMBL/GenBank/DDBJ databases">
        <authorList>
            <person name="de Groot N.N."/>
        </authorList>
    </citation>
    <scope>NUCLEOTIDE SEQUENCE [LARGE SCALE GENOMIC DNA]</scope>
    <source>
        <strain evidence="3 4">DSM 23310</strain>
    </source>
</reference>
<organism evidence="3 4">
    <name type="scientific">Tepidimicrobium xylanilyticum</name>
    <dbReference type="NCBI Taxonomy" id="1123352"/>
    <lineage>
        <taxon>Bacteria</taxon>
        <taxon>Bacillati</taxon>
        <taxon>Bacillota</taxon>
        <taxon>Tissierellia</taxon>
        <taxon>Tissierellales</taxon>
        <taxon>Tepidimicrobiaceae</taxon>
        <taxon>Tepidimicrobium</taxon>
    </lineage>
</organism>
<accession>A0A1H3ASE1</accession>
<sequence>MKRFVAIFLLAIMVFSLSACNKSNAPSNENDISKEEPIEVEEDEIIEPTPNTDEMEVTLYFANKEYIETGDESLEKLIPEKRVIQYGDISLEEMIVKELMKGPESEELSTVIPSNVKLLGVEVADGTAFVNFSSEGLYGGSLQEDFTIDQIVNSLVELGSVDRVQFLVDGQKAETLMGHIEITEPFEP</sequence>
<evidence type="ECO:0000313" key="3">
    <source>
        <dbReference type="EMBL" id="SDX32044.1"/>
    </source>
</evidence>
<gene>
    <name evidence="3" type="ORF">SAMN05660923_02108</name>
</gene>
<evidence type="ECO:0000259" key="2">
    <source>
        <dbReference type="SMART" id="SM00909"/>
    </source>
</evidence>
<evidence type="ECO:0000256" key="1">
    <source>
        <dbReference type="SAM" id="SignalP"/>
    </source>
</evidence>
<dbReference type="InterPro" id="IPR019606">
    <property type="entry name" value="GerMN"/>
</dbReference>
<dbReference type="Proteomes" id="UP000198828">
    <property type="component" value="Unassembled WGS sequence"/>
</dbReference>
<dbReference type="PROSITE" id="PS51257">
    <property type="entry name" value="PROKAR_LIPOPROTEIN"/>
    <property type="match status" value="1"/>
</dbReference>
<dbReference type="AlphaFoldDB" id="A0A1H3ASE1"/>
<feature type="signal peptide" evidence="1">
    <location>
        <begin position="1"/>
        <end position="21"/>
    </location>
</feature>
<name>A0A1H3ASE1_9FIRM</name>
<dbReference type="Pfam" id="PF10646">
    <property type="entry name" value="Germane"/>
    <property type="match status" value="1"/>
</dbReference>
<dbReference type="SMART" id="SM00909">
    <property type="entry name" value="Germane"/>
    <property type="match status" value="1"/>
</dbReference>